<gene>
    <name evidence="1" type="ORF">BRO54_3650</name>
</gene>
<comment type="caution">
    <text evidence="1">The sequence shown here is derived from an EMBL/GenBank/DDBJ whole genome shotgun (WGS) entry which is preliminary data.</text>
</comment>
<dbReference type="EMBL" id="MQMG01000075">
    <property type="protein sequence ID" value="OKO88448.1"/>
    <property type="molecule type" value="Genomic_DNA"/>
</dbReference>
<reference evidence="2" key="2">
    <citation type="submission" date="2017-01" db="EMBL/GenBank/DDBJ databases">
        <title>Genome sequencing and annotation of Geobacillus sp. 1017, a Hydrocarbon-Oxidizing Thermophilic Bacterium Isolated from a Heavy Oil Reservoir (China).</title>
        <authorList>
            <person name="Kadnikov V.V."/>
            <person name="Mardanov A.V."/>
            <person name="Poltaraus A.B."/>
            <person name="Sokolova D.S."/>
            <person name="Semenova E.M."/>
            <person name="Ravin N.V."/>
            <person name="Tourova T.P."/>
            <person name="Nazina T.N."/>
        </authorList>
    </citation>
    <scope>NUCLEOTIDE SEQUENCE [LARGE SCALE GENOMIC DNA]</scope>
    <source>
        <strain evidence="2">1017</strain>
    </source>
</reference>
<dbReference type="Proteomes" id="UP000186030">
    <property type="component" value="Unassembled WGS sequence"/>
</dbReference>
<evidence type="ECO:0000313" key="1">
    <source>
        <dbReference type="EMBL" id="OKO88448.1"/>
    </source>
</evidence>
<reference evidence="1 2" key="1">
    <citation type="submission" date="2016-11" db="EMBL/GenBank/DDBJ databases">
        <authorList>
            <person name="Kadnikov V."/>
            <person name="Nazina T."/>
        </authorList>
    </citation>
    <scope>NUCLEOTIDE SEQUENCE [LARGE SCALE GENOMIC DNA]</scope>
    <source>
        <strain evidence="1 2">1017</strain>
    </source>
</reference>
<name>A0A1Q5SKA1_9BACL</name>
<organism evidence="1 2">
    <name type="scientific">Geobacillus proteiniphilus</name>
    <dbReference type="NCBI Taxonomy" id="860353"/>
    <lineage>
        <taxon>Bacteria</taxon>
        <taxon>Bacillati</taxon>
        <taxon>Bacillota</taxon>
        <taxon>Bacilli</taxon>
        <taxon>Bacillales</taxon>
        <taxon>Anoxybacillaceae</taxon>
        <taxon>Geobacillus</taxon>
    </lineage>
</organism>
<evidence type="ECO:0000313" key="2">
    <source>
        <dbReference type="Proteomes" id="UP000186030"/>
    </source>
</evidence>
<accession>A0A1Q5SKA1</accession>
<dbReference type="AlphaFoldDB" id="A0A1Q5SKA1"/>
<protein>
    <submittedName>
        <fullName evidence="1">Uncharacterized protein</fullName>
    </submittedName>
</protein>
<proteinExistence type="predicted"/>
<sequence>MYCVSFLVFFLFFYRLTFKEKDGPQTLPGVFLLGRWGLW</sequence>